<dbReference type="InterPro" id="IPR000120">
    <property type="entry name" value="Amidase"/>
</dbReference>
<dbReference type="PANTHER" id="PTHR11895:SF151">
    <property type="entry name" value="GLUTAMYL-TRNA(GLN) AMIDOTRANSFERASE SUBUNIT A"/>
    <property type="match status" value="1"/>
</dbReference>
<evidence type="ECO:0000313" key="2">
    <source>
        <dbReference type="EMBL" id="GAI14709.1"/>
    </source>
</evidence>
<dbReference type="GO" id="GO:0003824">
    <property type="term" value="F:catalytic activity"/>
    <property type="evidence" value="ECO:0007669"/>
    <property type="project" value="InterPro"/>
</dbReference>
<dbReference type="SUPFAM" id="SSF75304">
    <property type="entry name" value="Amidase signature (AS) enzymes"/>
    <property type="match status" value="1"/>
</dbReference>
<dbReference type="Gene3D" id="6.10.140.860">
    <property type="match status" value="1"/>
</dbReference>
<dbReference type="PANTHER" id="PTHR11895">
    <property type="entry name" value="TRANSAMIDASE"/>
    <property type="match status" value="1"/>
</dbReference>
<feature type="domain" description="Amidase" evidence="1">
    <location>
        <begin position="2"/>
        <end position="79"/>
    </location>
</feature>
<gene>
    <name evidence="2" type="ORF">S06H3_18395</name>
</gene>
<organism evidence="2">
    <name type="scientific">marine sediment metagenome</name>
    <dbReference type="NCBI Taxonomy" id="412755"/>
    <lineage>
        <taxon>unclassified sequences</taxon>
        <taxon>metagenomes</taxon>
        <taxon>ecological metagenomes</taxon>
    </lineage>
</organism>
<dbReference type="AlphaFoldDB" id="X1N7U1"/>
<feature type="non-terminal residue" evidence="2">
    <location>
        <position position="1"/>
    </location>
</feature>
<evidence type="ECO:0000259" key="1">
    <source>
        <dbReference type="Pfam" id="PF01425"/>
    </source>
</evidence>
<dbReference type="EMBL" id="BARV01009299">
    <property type="protein sequence ID" value="GAI14709.1"/>
    <property type="molecule type" value="Genomic_DNA"/>
</dbReference>
<sequence>AMEKTRQYGFGPEVKRRIMLGTYALSAGYYDAYYLKAQKVRTLIRREFDQAFEKFDALITPTSPTVPFKIGEKVDDPMQM</sequence>
<dbReference type="InterPro" id="IPR036928">
    <property type="entry name" value="AS_sf"/>
</dbReference>
<proteinExistence type="predicted"/>
<dbReference type="InterPro" id="IPR023631">
    <property type="entry name" value="Amidase_dom"/>
</dbReference>
<dbReference type="Pfam" id="PF01425">
    <property type="entry name" value="Amidase"/>
    <property type="match status" value="1"/>
</dbReference>
<protein>
    <recommendedName>
        <fullName evidence="1">Amidase domain-containing protein</fullName>
    </recommendedName>
</protein>
<reference evidence="2" key="1">
    <citation type="journal article" date="2014" name="Front. Microbiol.">
        <title>High frequency of phylogenetically diverse reductive dehalogenase-homologous genes in deep subseafloor sedimentary metagenomes.</title>
        <authorList>
            <person name="Kawai M."/>
            <person name="Futagami T."/>
            <person name="Toyoda A."/>
            <person name="Takaki Y."/>
            <person name="Nishi S."/>
            <person name="Hori S."/>
            <person name="Arai W."/>
            <person name="Tsubouchi T."/>
            <person name="Morono Y."/>
            <person name="Uchiyama I."/>
            <person name="Ito T."/>
            <person name="Fujiyama A."/>
            <person name="Inagaki F."/>
            <person name="Takami H."/>
        </authorList>
    </citation>
    <scope>NUCLEOTIDE SEQUENCE</scope>
    <source>
        <strain evidence="2">Expedition CK06-06</strain>
    </source>
</reference>
<accession>X1N7U1</accession>
<comment type="caution">
    <text evidence="2">The sequence shown here is derived from an EMBL/GenBank/DDBJ whole genome shotgun (WGS) entry which is preliminary data.</text>
</comment>
<name>X1N7U1_9ZZZZ</name>